<feature type="domain" description="Response regulatory" evidence="6">
    <location>
        <begin position="8"/>
        <end position="125"/>
    </location>
</feature>
<evidence type="ECO:0000256" key="4">
    <source>
        <dbReference type="PROSITE-ProRule" id="PRU00169"/>
    </source>
</evidence>
<dbReference type="CDD" id="cd06170">
    <property type="entry name" value="LuxR_C_like"/>
    <property type="match status" value="1"/>
</dbReference>
<dbReference type="CDD" id="cd17537">
    <property type="entry name" value="REC_FixJ"/>
    <property type="match status" value="1"/>
</dbReference>
<dbReference type="InterPro" id="IPR001789">
    <property type="entry name" value="Sig_transdc_resp-reg_receiver"/>
</dbReference>
<proteinExistence type="predicted"/>
<evidence type="ECO:0000259" key="6">
    <source>
        <dbReference type="PROSITE" id="PS50110"/>
    </source>
</evidence>
<evidence type="ECO:0000256" key="1">
    <source>
        <dbReference type="ARBA" id="ARBA00023015"/>
    </source>
</evidence>
<dbReference type="EMBL" id="CP023406">
    <property type="protein sequence ID" value="ATD66319.1"/>
    <property type="molecule type" value="Genomic_DNA"/>
</dbReference>
<dbReference type="PROSITE" id="PS50110">
    <property type="entry name" value="RESPONSE_REGULATORY"/>
    <property type="match status" value="1"/>
</dbReference>
<dbReference type="Proteomes" id="UP000218968">
    <property type="component" value="Chromosome"/>
</dbReference>
<dbReference type="Gene3D" id="1.10.10.10">
    <property type="entry name" value="Winged helix-like DNA-binding domain superfamily/Winged helix DNA-binding domain"/>
    <property type="match status" value="1"/>
</dbReference>
<evidence type="ECO:0000313" key="7">
    <source>
        <dbReference type="EMBL" id="ATD66319.1"/>
    </source>
</evidence>
<dbReference type="Gene3D" id="3.40.50.2300">
    <property type="match status" value="1"/>
</dbReference>
<organism evidence="7 8">
    <name type="scientific">Luteimonas chenhongjianii</name>
    <dbReference type="NCBI Taxonomy" id="2006110"/>
    <lineage>
        <taxon>Bacteria</taxon>
        <taxon>Pseudomonadati</taxon>
        <taxon>Pseudomonadota</taxon>
        <taxon>Gammaproteobacteria</taxon>
        <taxon>Lysobacterales</taxon>
        <taxon>Lysobacteraceae</taxon>
        <taxon>Luteimonas</taxon>
    </lineage>
</organism>
<accession>A0A290XB43</accession>
<keyword evidence="4" id="KW-0597">Phosphoprotein</keyword>
<dbReference type="PRINTS" id="PR00038">
    <property type="entry name" value="HTHLUXR"/>
</dbReference>
<dbReference type="SUPFAM" id="SSF52172">
    <property type="entry name" value="CheY-like"/>
    <property type="match status" value="1"/>
</dbReference>
<dbReference type="PROSITE" id="PS50043">
    <property type="entry name" value="HTH_LUXR_2"/>
    <property type="match status" value="1"/>
</dbReference>
<dbReference type="Pfam" id="PF00196">
    <property type="entry name" value="GerE"/>
    <property type="match status" value="1"/>
</dbReference>
<reference evidence="8" key="1">
    <citation type="submission" date="2017-09" db="EMBL/GenBank/DDBJ databases">
        <title>Luteimonas liuhanmingii sp.nov., isolated from the intestinal contents of Tibetan Plateau Pika in Yushu, Qinghai Province, China.</title>
        <authorList>
            <person name="Gui Z."/>
        </authorList>
    </citation>
    <scope>NUCLEOTIDE SEQUENCE [LARGE SCALE GENOMIC DNA]</scope>
    <source>
        <strain evidence="8">100111</strain>
    </source>
</reference>
<dbReference type="GO" id="GO:0006355">
    <property type="term" value="P:regulation of DNA-templated transcription"/>
    <property type="evidence" value="ECO:0007669"/>
    <property type="project" value="InterPro"/>
</dbReference>
<dbReference type="SMART" id="SM00421">
    <property type="entry name" value="HTH_LUXR"/>
    <property type="match status" value="1"/>
</dbReference>
<evidence type="ECO:0000256" key="3">
    <source>
        <dbReference type="ARBA" id="ARBA00023163"/>
    </source>
</evidence>
<dbReference type="PANTHER" id="PTHR44688:SF16">
    <property type="entry name" value="DNA-BINDING TRANSCRIPTIONAL ACTIVATOR DEVR_DOSR"/>
    <property type="match status" value="1"/>
</dbReference>
<keyword evidence="1" id="KW-0805">Transcription regulation</keyword>
<feature type="domain" description="HTH luxR-type" evidence="5">
    <location>
        <begin position="136"/>
        <end position="201"/>
    </location>
</feature>
<name>A0A290XB43_9GAMM</name>
<evidence type="ECO:0000256" key="2">
    <source>
        <dbReference type="ARBA" id="ARBA00023125"/>
    </source>
</evidence>
<dbReference type="Pfam" id="PF00072">
    <property type="entry name" value="Response_reg"/>
    <property type="match status" value="1"/>
</dbReference>
<feature type="modified residue" description="4-aspartylphosphate" evidence="4">
    <location>
        <position position="60"/>
    </location>
</feature>
<dbReference type="KEGG" id="lum:CNR27_01705"/>
<dbReference type="GO" id="GO:0000160">
    <property type="term" value="P:phosphorelay signal transduction system"/>
    <property type="evidence" value="ECO:0007669"/>
    <property type="project" value="InterPro"/>
</dbReference>
<dbReference type="GO" id="GO:0003677">
    <property type="term" value="F:DNA binding"/>
    <property type="evidence" value="ECO:0007669"/>
    <property type="project" value="UniProtKB-KW"/>
</dbReference>
<dbReference type="InterPro" id="IPR036388">
    <property type="entry name" value="WH-like_DNA-bd_sf"/>
</dbReference>
<dbReference type="SMART" id="SM00448">
    <property type="entry name" value="REC"/>
    <property type="match status" value="1"/>
</dbReference>
<evidence type="ECO:0000313" key="8">
    <source>
        <dbReference type="Proteomes" id="UP000218968"/>
    </source>
</evidence>
<evidence type="ECO:0000259" key="5">
    <source>
        <dbReference type="PROSITE" id="PS50043"/>
    </source>
</evidence>
<sequence>MSMPATTCIYLVDDNDGFRDSTAWLLETAGFEVRAFASGAAFLTLFDNTRHGDGECLVSDIRMPEMSGLQLQDELLRRGSTLPLVFVTAHGDVPLAVEAMRKGASNFLEKPFSDDALIGALRTALSRERVQAGSPQGAVLAKLSPRERQVLDLVVASKPNKIIADILGISIKTVELHRANMMSKLGVRSLPELMKVALGHG</sequence>
<dbReference type="AlphaFoldDB" id="A0A290XB43"/>
<keyword evidence="8" id="KW-1185">Reference proteome</keyword>
<dbReference type="InterPro" id="IPR000792">
    <property type="entry name" value="Tscrpt_reg_LuxR_C"/>
</dbReference>
<dbReference type="PANTHER" id="PTHR44688">
    <property type="entry name" value="DNA-BINDING TRANSCRIPTIONAL ACTIVATOR DEVR_DOSR"/>
    <property type="match status" value="1"/>
</dbReference>
<dbReference type="InterPro" id="IPR016032">
    <property type="entry name" value="Sig_transdc_resp-reg_C-effctor"/>
</dbReference>
<keyword evidence="3" id="KW-0804">Transcription</keyword>
<dbReference type="InterPro" id="IPR011006">
    <property type="entry name" value="CheY-like_superfamily"/>
</dbReference>
<gene>
    <name evidence="7" type="ORF">CNR27_01705</name>
</gene>
<keyword evidence="2 7" id="KW-0238">DNA-binding</keyword>
<dbReference type="SUPFAM" id="SSF46894">
    <property type="entry name" value="C-terminal effector domain of the bipartite response regulators"/>
    <property type="match status" value="1"/>
</dbReference>
<protein>
    <submittedName>
        <fullName evidence="7">DNA-binding response regulator</fullName>
    </submittedName>
</protein>